<evidence type="ECO:0000256" key="2">
    <source>
        <dbReference type="ARBA" id="ARBA00022598"/>
    </source>
</evidence>
<dbReference type="PROSITE" id="PS00455">
    <property type="entry name" value="AMP_BINDING"/>
    <property type="match status" value="1"/>
</dbReference>
<dbReference type="GO" id="GO:0016874">
    <property type="term" value="F:ligase activity"/>
    <property type="evidence" value="ECO:0007669"/>
    <property type="project" value="UniProtKB-KW"/>
</dbReference>
<dbReference type="Gene3D" id="3.30.300.30">
    <property type="match status" value="1"/>
</dbReference>
<dbReference type="STRING" id="40578.Xbed_00244"/>
<dbReference type="GO" id="GO:0044550">
    <property type="term" value="P:secondary metabolite biosynthetic process"/>
    <property type="evidence" value="ECO:0007669"/>
    <property type="project" value="TreeGrafter"/>
</dbReference>
<dbReference type="Pfam" id="PF13193">
    <property type="entry name" value="AMP-binding_C"/>
    <property type="match status" value="1"/>
</dbReference>
<evidence type="ECO:0000259" key="4">
    <source>
        <dbReference type="Pfam" id="PF00501"/>
    </source>
</evidence>
<dbReference type="AlphaFoldDB" id="A0A1Y2SU65"/>
<dbReference type="InterPro" id="IPR020845">
    <property type="entry name" value="AMP-binding_CS"/>
</dbReference>
<organism evidence="6 7">
    <name type="scientific">Xenorhabdus beddingii</name>
    <dbReference type="NCBI Taxonomy" id="40578"/>
    <lineage>
        <taxon>Bacteria</taxon>
        <taxon>Pseudomonadati</taxon>
        <taxon>Pseudomonadota</taxon>
        <taxon>Gammaproteobacteria</taxon>
        <taxon>Enterobacterales</taxon>
        <taxon>Morganellaceae</taxon>
        <taxon>Xenorhabdus</taxon>
    </lineage>
</organism>
<dbReference type="NCBIfam" id="TIGR01733">
    <property type="entry name" value="AA-adenyl-dom"/>
    <property type="match status" value="1"/>
</dbReference>
<gene>
    <name evidence="6" type="ORF">Xbed_00244</name>
</gene>
<proteinExistence type="predicted"/>
<dbReference type="EMBL" id="MUBK01000002">
    <property type="protein sequence ID" value="OTA21504.1"/>
    <property type="molecule type" value="Genomic_DNA"/>
</dbReference>
<evidence type="ECO:0000313" key="6">
    <source>
        <dbReference type="EMBL" id="OTA21504.1"/>
    </source>
</evidence>
<dbReference type="GO" id="GO:0043041">
    <property type="term" value="P:amino acid activation for nonribosomal peptide biosynthetic process"/>
    <property type="evidence" value="ECO:0007669"/>
    <property type="project" value="TreeGrafter"/>
</dbReference>
<feature type="region of interest" description="Disordered" evidence="3">
    <location>
        <begin position="148"/>
        <end position="172"/>
    </location>
</feature>
<dbReference type="SUPFAM" id="SSF56801">
    <property type="entry name" value="Acetyl-CoA synthetase-like"/>
    <property type="match status" value="1"/>
</dbReference>
<dbReference type="InterPro" id="IPR025110">
    <property type="entry name" value="AMP-bd_C"/>
</dbReference>
<dbReference type="OrthoDB" id="9766486at2"/>
<keyword evidence="2" id="KW-0436">Ligase</keyword>
<dbReference type="RefSeq" id="WP_086111133.1">
    <property type="nucleotide sequence ID" value="NZ_CAWNHF010000112.1"/>
</dbReference>
<dbReference type="Proteomes" id="UP000194204">
    <property type="component" value="Unassembled WGS sequence"/>
</dbReference>
<feature type="domain" description="AMP-dependent synthetase/ligase" evidence="4">
    <location>
        <begin position="22"/>
        <end position="394"/>
    </location>
</feature>
<sequence>MTTETVLSEQLEPLMDLAKYLDNTTARNPGARAVVDSDGSAISYAELSSAADNVAAFLHRKGVVAGDRVGLFMHKSSRTLAAIFGILRLGATYVPTDVNSSGLRASTVFRDCDVRIIFTDPESASHLIQAAPELGSRVVVMQPHHKELNGTREERQTLDIRHGEKPDSSYPRSMPDADRLAYILYTSGSSGTPKGVAISHRNAVSFVEWASALFNVTEEDQVSSHAPFHFDLSIFDIYVSVKNGACIHLIDADLAASPRHLATFISNREITVWYSAPAILGMLAEQHKAGSPTHNRLRLVLFAGEVFPVTKLRKLMHLWPEPTYYNLYGPTETNVCTVYQVPAFMPINRIEPLSIGHPCDHCETIVVDEHLQPVPDGEPGLLCVAGPSVFTGYWNAPEKTTQRIFHLDNKRWYNTGDRVRSSPEGYIFMGRLDRMIKRQGYRIELDEIESCLMAHPELTTCAVVSSENDGNTTITAFLVACDSLISPMDLSRFCYERLARYMVPDHFSYLPDLPRTSTGKTNYQLLEHQCHAKPN</sequence>
<feature type="domain" description="AMP-binding enzyme C-terminal" evidence="5">
    <location>
        <begin position="447"/>
        <end position="520"/>
    </location>
</feature>
<evidence type="ECO:0000256" key="3">
    <source>
        <dbReference type="SAM" id="MobiDB-lite"/>
    </source>
</evidence>
<dbReference type="Pfam" id="PF00501">
    <property type="entry name" value="AMP-binding"/>
    <property type="match status" value="1"/>
</dbReference>
<evidence type="ECO:0000313" key="7">
    <source>
        <dbReference type="Proteomes" id="UP000194204"/>
    </source>
</evidence>
<evidence type="ECO:0000259" key="5">
    <source>
        <dbReference type="Pfam" id="PF13193"/>
    </source>
</evidence>
<dbReference type="InterPro" id="IPR042099">
    <property type="entry name" value="ANL_N_sf"/>
</dbReference>
<dbReference type="PANTHER" id="PTHR45527:SF10">
    <property type="entry name" value="PYOCHELIN SYNTHASE PCHF"/>
    <property type="match status" value="1"/>
</dbReference>
<dbReference type="Gene3D" id="3.40.50.12780">
    <property type="entry name" value="N-terminal domain of ligase-like"/>
    <property type="match status" value="1"/>
</dbReference>
<reference evidence="6 7" key="1">
    <citation type="submission" date="2017-01" db="EMBL/GenBank/DDBJ databases">
        <title>Deconstructing symbiosis and pathogenesis requirements using a combined genomic-metabolomic approach.</title>
        <authorList>
            <person name="Tobias N.J."/>
            <person name="Wolff H."/>
            <person name="Djahanschiri B."/>
            <person name="Ebersberger I."/>
            <person name="Bode H.B."/>
        </authorList>
    </citation>
    <scope>NUCLEOTIDE SEQUENCE [LARGE SCALE GENOMIC DNA]</scope>
    <source>
        <strain evidence="6 7">DSM 4764</strain>
    </source>
</reference>
<protein>
    <submittedName>
        <fullName evidence="6">Putative hybrid non-ribosomal peptide-polyketide synthetase</fullName>
    </submittedName>
</protein>
<dbReference type="InterPro" id="IPR000873">
    <property type="entry name" value="AMP-dep_synth/lig_dom"/>
</dbReference>
<comment type="caution">
    <text evidence="6">The sequence shown here is derived from an EMBL/GenBank/DDBJ whole genome shotgun (WGS) entry which is preliminary data.</text>
</comment>
<dbReference type="GO" id="GO:0005737">
    <property type="term" value="C:cytoplasm"/>
    <property type="evidence" value="ECO:0007669"/>
    <property type="project" value="TreeGrafter"/>
</dbReference>
<dbReference type="InterPro" id="IPR010071">
    <property type="entry name" value="AA_adenyl_dom"/>
</dbReference>
<keyword evidence="7" id="KW-1185">Reference proteome</keyword>
<dbReference type="InterPro" id="IPR045851">
    <property type="entry name" value="AMP-bd_C_sf"/>
</dbReference>
<feature type="compositionally biased region" description="Basic and acidic residues" evidence="3">
    <location>
        <begin position="148"/>
        <end position="167"/>
    </location>
</feature>
<dbReference type="PANTHER" id="PTHR45527">
    <property type="entry name" value="NONRIBOSOMAL PEPTIDE SYNTHETASE"/>
    <property type="match status" value="1"/>
</dbReference>
<comment type="pathway">
    <text evidence="1">Siderophore biosynthesis.</text>
</comment>
<accession>A0A1Y2SU65</accession>
<evidence type="ECO:0000256" key="1">
    <source>
        <dbReference type="ARBA" id="ARBA00004924"/>
    </source>
</evidence>
<name>A0A1Y2SU65_9GAMM</name>
<dbReference type="GO" id="GO:0031177">
    <property type="term" value="F:phosphopantetheine binding"/>
    <property type="evidence" value="ECO:0007669"/>
    <property type="project" value="TreeGrafter"/>
</dbReference>